<evidence type="ECO:0000256" key="2">
    <source>
        <dbReference type="SAM" id="SignalP"/>
    </source>
</evidence>
<dbReference type="InterPro" id="IPR013517">
    <property type="entry name" value="FG-GAP"/>
</dbReference>
<dbReference type="Gene3D" id="2.130.10.130">
    <property type="entry name" value="Integrin alpha, N-terminal"/>
    <property type="match status" value="3"/>
</dbReference>
<dbReference type="Pfam" id="PF13517">
    <property type="entry name" value="FG-GAP_3"/>
    <property type="match status" value="4"/>
</dbReference>
<dbReference type="InterPro" id="IPR028994">
    <property type="entry name" value="Integrin_alpha_N"/>
</dbReference>
<feature type="chain" id="PRO_5030835693" evidence="2">
    <location>
        <begin position="20"/>
        <end position="660"/>
    </location>
</feature>
<evidence type="ECO:0000313" key="4">
    <source>
        <dbReference type="Proteomes" id="UP000552587"/>
    </source>
</evidence>
<dbReference type="Proteomes" id="UP000552587">
    <property type="component" value="Unassembled WGS sequence"/>
</dbReference>
<gene>
    <name evidence="3" type="ORF">H4F99_11535</name>
</gene>
<keyword evidence="4" id="KW-1185">Reference proteome</keyword>
<proteinExistence type="predicted"/>
<evidence type="ECO:0000313" key="3">
    <source>
        <dbReference type="EMBL" id="MBB1089112.1"/>
    </source>
</evidence>
<dbReference type="AlphaFoldDB" id="A0A7W3U528"/>
<name>A0A7W3U528_9GAMM</name>
<reference evidence="3 4" key="1">
    <citation type="submission" date="2020-07" db="EMBL/GenBank/DDBJ databases">
        <authorList>
            <person name="Xu S."/>
            <person name="Li A."/>
        </authorList>
    </citation>
    <scope>NUCLEOTIDE SEQUENCE [LARGE SCALE GENOMIC DNA]</scope>
    <source>
        <strain evidence="3 4">SG-8</strain>
    </source>
</reference>
<evidence type="ECO:0000256" key="1">
    <source>
        <dbReference type="ARBA" id="ARBA00022729"/>
    </source>
</evidence>
<keyword evidence="1 2" id="KW-0732">Signal</keyword>
<dbReference type="EMBL" id="JACHTE010000008">
    <property type="protein sequence ID" value="MBB1089112.1"/>
    <property type="molecule type" value="Genomic_DNA"/>
</dbReference>
<sequence length="660" mass="71868">MRLLFAAGLWLSAQLPLHAGGFEFEPRMDLRWAGGAFAVSTADFNGDGRDDMAVIQHGYFEVLLQDASGTLGSPVRYGEDGVFYLTVSHADIDADGVQEILLGHAGGLTVYRWNGTGLSIENHPSANACWFMASADLDADGRSDVLCHGRDGDASIYYSAPTGHLGAPVYMQTSAHWPRFEELRYVTQARLKDVTGDDKPDLLLAANTSSTFFVYPHDGVRGFLPGTSYSYPPGYHVRSGSIEAVDLDGDGANEVIVTMPCNTPCAAILVYEQDATGHLALSRTLTTHDIPRALLAYDFDGNGYQDLLVGHSGWMSVGLYKGSANGLSQGEHRFQVPVEAFPEGYSLGDLNHDGYMDLAVANSFGISLMYGRPGHPIANDLDGDYVSDVLWRRVTGANVAWLSADSTTTQTIGFADPAWQAQATGDFDGDGVGEVFLRNTTTGANQLREAGSAPTTITAVSNRDWQVVGAGDFDGDGQSDLLWRNARNGANVIWKSAHYKRQQSVRGVTDLRWQVAGVGDFDRDGRADILWRHATSGRNAIWRSAHFRTLQPIRAVTNIQWQVQGIGDFNDDGADDIVWRNVGTGMNTIWLSADYGNQQGVVAVTNTNWTIAAVGDYDGDGVSDLFWRDEQTGSNTVWFTADRDFQRPEATVNSMWNVVR</sequence>
<comment type="caution">
    <text evidence="3">The sequence shown here is derived from an EMBL/GenBank/DDBJ whole genome shotgun (WGS) entry which is preliminary data.</text>
</comment>
<dbReference type="SUPFAM" id="SSF69318">
    <property type="entry name" value="Integrin alpha N-terminal domain"/>
    <property type="match status" value="2"/>
</dbReference>
<dbReference type="PANTHER" id="PTHR46580:SF2">
    <property type="entry name" value="MAM DOMAIN-CONTAINING PROTEIN"/>
    <property type="match status" value="1"/>
</dbReference>
<feature type="signal peptide" evidence="2">
    <location>
        <begin position="1"/>
        <end position="19"/>
    </location>
</feature>
<dbReference type="PANTHER" id="PTHR46580">
    <property type="entry name" value="SENSOR KINASE-RELATED"/>
    <property type="match status" value="1"/>
</dbReference>
<organism evidence="3 4">
    <name type="scientific">Marilutibacter penaei</name>
    <dbReference type="NCBI Taxonomy" id="2759900"/>
    <lineage>
        <taxon>Bacteria</taxon>
        <taxon>Pseudomonadati</taxon>
        <taxon>Pseudomonadota</taxon>
        <taxon>Gammaproteobacteria</taxon>
        <taxon>Lysobacterales</taxon>
        <taxon>Lysobacteraceae</taxon>
        <taxon>Marilutibacter</taxon>
    </lineage>
</organism>
<accession>A0A7W3U528</accession>
<dbReference type="RefSeq" id="WP_182669900.1">
    <property type="nucleotide sequence ID" value="NZ_JACHTE010000008.1"/>
</dbReference>
<protein>
    <submittedName>
        <fullName evidence="3">VCBS repeat-containing protein</fullName>
    </submittedName>
</protein>